<dbReference type="RefSeq" id="WP_343886685.1">
    <property type="nucleotide sequence ID" value="NZ_BAAAKI010000017.1"/>
</dbReference>
<dbReference type="InterPro" id="IPR036105">
    <property type="entry name" value="DiNase_FeMo-co_biosyn_sf"/>
</dbReference>
<dbReference type="Proteomes" id="UP001596266">
    <property type="component" value="Unassembled WGS sequence"/>
</dbReference>
<accession>A0ABW1WYC6</accession>
<evidence type="ECO:0000313" key="2">
    <source>
        <dbReference type="EMBL" id="MFC6395388.1"/>
    </source>
</evidence>
<dbReference type="Gene3D" id="3.30.420.130">
    <property type="entry name" value="Dinitrogenase iron-molybdenum cofactor biosynthesis domain"/>
    <property type="match status" value="1"/>
</dbReference>
<gene>
    <name evidence="2" type="ORF">ACFP57_00055</name>
</gene>
<evidence type="ECO:0000313" key="3">
    <source>
        <dbReference type="Proteomes" id="UP001596266"/>
    </source>
</evidence>
<keyword evidence="3" id="KW-1185">Reference proteome</keyword>
<evidence type="ECO:0000256" key="1">
    <source>
        <dbReference type="SAM" id="MobiDB-lite"/>
    </source>
</evidence>
<dbReference type="SUPFAM" id="SSF53146">
    <property type="entry name" value="Nitrogenase accessory factor-like"/>
    <property type="match status" value="1"/>
</dbReference>
<proteinExistence type="predicted"/>
<organism evidence="2 3">
    <name type="scientific">Luteococcus sanguinis</name>
    <dbReference type="NCBI Taxonomy" id="174038"/>
    <lineage>
        <taxon>Bacteria</taxon>
        <taxon>Bacillati</taxon>
        <taxon>Actinomycetota</taxon>
        <taxon>Actinomycetes</taxon>
        <taxon>Propionibacteriales</taxon>
        <taxon>Propionibacteriaceae</taxon>
        <taxon>Luteococcus</taxon>
    </lineage>
</organism>
<name>A0ABW1WYC6_9ACTN</name>
<sequence>MRLAAAVAAESTDLVGLGRAPRVALLDVEDGVVTGQEVVETQWDVLHGDHGHAHGHEHAASEHGHHNHPGEGAHHARIVTFLRDNKVEAVMAAHAGPPMVNTLSKMGLPFLTGQGDAAQLAAEAARIVSEG</sequence>
<protein>
    <submittedName>
        <fullName evidence="2">NifB/NifX family molybdenum-iron cluster-binding protein</fullName>
    </submittedName>
</protein>
<dbReference type="EMBL" id="JBHSUA010000002">
    <property type="protein sequence ID" value="MFC6395388.1"/>
    <property type="molecule type" value="Genomic_DNA"/>
</dbReference>
<comment type="caution">
    <text evidence="2">The sequence shown here is derived from an EMBL/GenBank/DDBJ whole genome shotgun (WGS) entry which is preliminary data.</text>
</comment>
<reference evidence="3" key="1">
    <citation type="journal article" date="2019" name="Int. J. Syst. Evol. Microbiol.">
        <title>The Global Catalogue of Microorganisms (GCM) 10K type strain sequencing project: providing services to taxonomists for standard genome sequencing and annotation.</title>
        <authorList>
            <consortium name="The Broad Institute Genomics Platform"/>
            <consortium name="The Broad Institute Genome Sequencing Center for Infectious Disease"/>
            <person name="Wu L."/>
            <person name="Ma J."/>
        </authorList>
    </citation>
    <scope>NUCLEOTIDE SEQUENCE [LARGE SCALE GENOMIC DNA]</scope>
    <source>
        <strain evidence="3">CGMCC 1.15277</strain>
    </source>
</reference>
<feature type="region of interest" description="Disordered" evidence="1">
    <location>
        <begin position="50"/>
        <end position="72"/>
    </location>
</feature>